<feature type="region of interest" description="Disordered" evidence="1">
    <location>
        <begin position="243"/>
        <end position="290"/>
    </location>
</feature>
<comment type="caution">
    <text evidence="3">The sequence shown here is derived from an EMBL/GenBank/DDBJ whole genome shotgun (WGS) entry which is preliminary data.</text>
</comment>
<dbReference type="Gene3D" id="3.60.160.10">
    <property type="entry name" value="Mitochondrial biogenesis AIM24"/>
    <property type="match status" value="1"/>
</dbReference>
<dbReference type="Pfam" id="PF01987">
    <property type="entry name" value="AIM24"/>
    <property type="match status" value="1"/>
</dbReference>
<name>A0ABP9DPU0_9ACTN</name>
<dbReference type="EMBL" id="BAABIS010000001">
    <property type="protein sequence ID" value="GAA4846632.1"/>
    <property type="molecule type" value="Genomic_DNA"/>
</dbReference>
<dbReference type="InterPro" id="IPR002838">
    <property type="entry name" value="AIM24"/>
</dbReference>
<dbReference type="CDD" id="cd06974">
    <property type="entry name" value="TerD_like"/>
    <property type="match status" value="1"/>
</dbReference>
<reference evidence="4" key="1">
    <citation type="journal article" date="2019" name="Int. J. Syst. Evol. Microbiol.">
        <title>The Global Catalogue of Microorganisms (GCM) 10K type strain sequencing project: providing services to taxonomists for standard genome sequencing and annotation.</title>
        <authorList>
            <consortium name="The Broad Institute Genomics Platform"/>
            <consortium name="The Broad Institute Genome Sequencing Center for Infectious Disease"/>
            <person name="Wu L."/>
            <person name="Ma J."/>
        </authorList>
    </citation>
    <scope>NUCLEOTIDE SEQUENCE [LARGE SCALE GENOMIC DNA]</scope>
    <source>
        <strain evidence="4">JCM 13006</strain>
    </source>
</reference>
<dbReference type="PANTHER" id="PTHR32097">
    <property type="entry name" value="CAMP-BINDING PROTEIN 1-RELATED"/>
    <property type="match status" value="1"/>
</dbReference>
<evidence type="ECO:0000259" key="2">
    <source>
        <dbReference type="Pfam" id="PF02342"/>
    </source>
</evidence>
<dbReference type="Pfam" id="PF02342">
    <property type="entry name" value="TerD"/>
    <property type="match status" value="1"/>
</dbReference>
<protein>
    <recommendedName>
        <fullName evidence="2">TerD domain-containing protein</fullName>
    </recommendedName>
</protein>
<dbReference type="InterPro" id="IPR003325">
    <property type="entry name" value="TerD"/>
</dbReference>
<accession>A0ABP9DPU0</accession>
<organism evidence="3 4">
    <name type="scientific">Kitasatospora terrestris</name>
    <dbReference type="NCBI Taxonomy" id="258051"/>
    <lineage>
        <taxon>Bacteria</taxon>
        <taxon>Bacillati</taxon>
        <taxon>Actinomycetota</taxon>
        <taxon>Actinomycetes</taxon>
        <taxon>Kitasatosporales</taxon>
        <taxon>Streptomycetaceae</taxon>
        <taxon>Kitasatospora</taxon>
    </lineage>
</organism>
<gene>
    <name evidence="3" type="ORF">GCM10023235_24180</name>
</gene>
<proteinExistence type="predicted"/>
<dbReference type="InterPro" id="IPR036983">
    <property type="entry name" value="AIM24_sf"/>
</dbReference>
<feature type="compositionally biased region" description="Polar residues" evidence="1">
    <location>
        <begin position="262"/>
        <end position="274"/>
    </location>
</feature>
<dbReference type="InterPro" id="IPR051324">
    <property type="entry name" value="Stress/Tellurium_Resist"/>
</dbReference>
<keyword evidence="4" id="KW-1185">Reference proteome</keyword>
<dbReference type="InterPro" id="IPR016031">
    <property type="entry name" value="Trp_RNA-bd_attenuator-like_dom"/>
</dbReference>
<feature type="compositionally biased region" description="Pro residues" evidence="1">
    <location>
        <begin position="243"/>
        <end position="258"/>
    </location>
</feature>
<sequence length="508" mass="53392">MGTAPAGTLAARPGRWDRVTAMTRELAKASRIRVAELTSSAELYLGVHLAAPGLVFDISCFGLDADERLSDDRYFIFFNQPESPESAIRLLGGQGGDSESFRVALDQVPASIHKLSLTATIDGDGQMSQVASGYVRVVAGGTEVGRYAFTGAEFSTERAVMLADLYRRNGEWRFAAVGQGFDGGLQALLENFGGEVLEDEAGDAGGAATAEPQAVQPPVPDPTVVIPAQAVTAAMPVGVPAAAPPPPPAAPAPFPPSAQPVTSAQPTPSVTPASPVQPAPFEPSGPQPAGAKISLTKYAEVPEQVGWVKQNANLVRFTLTKGQEVLALQGSMVAYQGRADFAYESSGMLRKLVGNLTGQQLKLMRVSGEGQVFLADEASDLHVVRLEGDSICVSSDRVLAFDAGLEHEVRRIEGEGLPHGGFFTLQFSGHGTVVVKTNGIPVVLPVTPAPETYADVHALVAWSRGAQVITTAPVRIRRSAYAGHAAESYSLQFRGGPGNFVIVQPFEV</sequence>
<evidence type="ECO:0000256" key="1">
    <source>
        <dbReference type="SAM" id="MobiDB-lite"/>
    </source>
</evidence>
<evidence type="ECO:0000313" key="3">
    <source>
        <dbReference type="EMBL" id="GAA4846632.1"/>
    </source>
</evidence>
<feature type="region of interest" description="Disordered" evidence="1">
    <location>
        <begin position="203"/>
        <end position="222"/>
    </location>
</feature>
<feature type="compositionally biased region" description="Pro residues" evidence="1">
    <location>
        <begin position="275"/>
        <end position="286"/>
    </location>
</feature>
<dbReference type="SUPFAM" id="SSF51219">
    <property type="entry name" value="TRAP-like"/>
    <property type="match status" value="1"/>
</dbReference>
<dbReference type="PANTHER" id="PTHR32097:SF3">
    <property type="entry name" value="TELLURITE RESISTANCE PROTEIN"/>
    <property type="match status" value="1"/>
</dbReference>
<dbReference type="Proteomes" id="UP001501752">
    <property type="component" value="Unassembled WGS sequence"/>
</dbReference>
<feature type="domain" description="TerD" evidence="2">
    <location>
        <begin position="22"/>
        <end position="192"/>
    </location>
</feature>
<dbReference type="Gene3D" id="2.60.60.30">
    <property type="entry name" value="sav2460 like domains"/>
    <property type="match status" value="1"/>
</dbReference>
<evidence type="ECO:0000313" key="4">
    <source>
        <dbReference type="Proteomes" id="UP001501752"/>
    </source>
</evidence>